<evidence type="ECO:0000313" key="2">
    <source>
        <dbReference type="Proteomes" id="UP001054837"/>
    </source>
</evidence>
<comment type="caution">
    <text evidence="1">The sequence shown here is derived from an EMBL/GenBank/DDBJ whole genome shotgun (WGS) entry which is preliminary data.</text>
</comment>
<reference evidence="1 2" key="1">
    <citation type="submission" date="2021-06" db="EMBL/GenBank/DDBJ databases">
        <title>Caerostris darwini draft genome.</title>
        <authorList>
            <person name="Kono N."/>
            <person name="Arakawa K."/>
        </authorList>
    </citation>
    <scope>NUCLEOTIDE SEQUENCE [LARGE SCALE GENOMIC DNA]</scope>
</reference>
<organism evidence="1 2">
    <name type="scientific">Caerostris darwini</name>
    <dbReference type="NCBI Taxonomy" id="1538125"/>
    <lineage>
        <taxon>Eukaryota</taxon>
        <taxon>Metazoa</taxon>
        <taxon>Ecdysozoa</taxon>
        <taxon>Arthropoda</taxon>
        <taxon>Chelicerata</taxon>
        <taxon>Arachnida</taxon>
        <taxon>Araneae</taxon>
        <taxon>Araneomorphae</taxon>
        <taxon>Entelegynae</taxon>
        <taxon>Araneoidea</taxon>
        <taxon>Araneidae</taxon>
        <taxon>Caerostris</taxon>
    </lineage>
</organism>
<dbReference type="Proteomes" id="UP001054837">
    <property type="component" value="Unassembled WGS sequence"/>
</dbReference>
<evidence type="ECO:0000313" key="1">
    <source>
        <dbReference type="EMBL" id="GIY36825.1"/>
    </source>
</evidence>
<proteinExistence type="predicted"/>
<dbReference type="EMBL" id="BPLQ01008370">
    <property type="protein sequence ID" value="GIY36825.1"/>
    <property type="molecule type" value="Genomic_DNA"/>
</dbReference>
<keyword evidence="2" id="KW-1185">Reference proteome</keyword>
<sequence>MRNGKPFIYSISGFQDDPENEMFWFLFTSKDEMKEELQPTTKKARSVPVLACAVTMEETNAVTMRFKSTNGDLRSYSIQKHF</sequence>
<gene>
    <name evidence="1" type="ORF">CDAR_623041</name>
</gene>
<name>A0AAV4SRW5_9ARAC</name>
<dbReference type="AlphaFoldDB" id="A0AAV4SRW5"/>
<accession>A0AAV4SRW5</accession>
<protein>
    <submittedName>
        <fullName evidence="1">Uncharacterized protein</fullName>
    </submittedName>
</protein>